<accession>K7DDP5</accession>
<dbReference type="EMBL" id="GABE01006010">
    <property type="protein sequence ID" value="JAA38729.1"/>
    <property type="molecule type" value="mRNA"/>
</dbReference>
<dbReference type="AlphaFoldDB" id="K7DDP5"/>
<gene>
    <name evidence="2" type="primary">DPH3</name>
</gene>
<dbReference type="EMBL" id="GABD01003125">
    <property type="protein sequence ID" value="JAA29975.1"/>
    <property type="molecule type" value="mRNA"/>
</dbReference>
<sequence>MERLNDFARSEQVIFLYLSFCLFFDKANEIAFQIGVNVKFPWLVAVLLAYHSVVSLQQGKASTAENELENERPIVNKYAHESIFNKPL</sequence>
<reference evidence="2" key="1">
    <citation type="submission" date="2012-10" db="EMBL/GenBank/DDBJ databases">
        <title>De novo assembly of the reference chimpanzee transcriptome from NextGen mRNA sequences.</title>
        <authorList>
            <person name="Maudhoo M.D."/>
            <person name="Meehan D.T."/>
            <person name="Norgren R.B.Jr."/>
        </authorList>
    </citation>
    <scope>NUCLEOTIDE SEQUENCE</scope>
    <source>
        <tissue evidence="2">Skeletal muscle</tissue>
        <tissue evidence="1">Skin</tissue>
    </source>
</reference>
<protein>
    <submittedName>
        <fullName evidence="2">DPH3, KTI11 homolog</fullName>
    </submittedName>
</protein>
<proteinExistence type="evidence at transcript level"/>
<dbReference type="EMBL" id="GABE01006008">
    <property type="protein sequence ID" value="JAA38731.1"/>
    <property type="molecule type" value="mRNA"/>
</dbReference>
<evidence type="ECO:0000313" key="2">
    <source>
        <dbReference type="EMBL" id="JAA38729.1"/>
    </source>
</evidence>
<evidence type="ECO:0000313" key="1">
    <source>
        <dbReference type="EMBL" id="JAA29975.1"/>
    </source>
</evidence>
<organism evidence="2">
    <name type="scientific">Pan troglodytes</name>
    <name type="common">Chimpanzee</name>
    <dbReference type="NCBI Taxonomy" id="9598"/>
    <lineage>
        <taxon>Eukaryota</taxon>
        <taxon>Metazoa</taxon>
        <taxon>Chordata</taxon>
        <taxon>Craniata</taxon>
        <taxon>Vertebrata</taxon>
        <taxon>Euteleostomi</taxon>
        <taxon>Mammalia</taxon>
        <taxon>Eutheria</taxon>
        <taxon>Euarchontoglires</taxon>
        <taxon>Primates</taxon>
        <taxon>Haplorrhini</taxon>
        <taxon>Catarrhini</taxon>
        <taxon>Hominidae</taxon>
        <taxon>Pan</taxon>
    </lineage>
</organism>
<name>K7DDP5_PANTR</name>